<dbReference type="GO" id="GO:0016813">
    <property type="term" value="F:hydrolase activity, acting on carbon-nitrogen (but not peptide) bonds, in linear amidines"/>
    <property type="evidence" value="ECO:0007669"/>
    <property type="project" value="InterPro"/>
</dbReference>
<evidence type="ECO:0000313" key="4">
    <source>
        <dbReference type="Proteomes" id="UP001222932"/>
    </source>
</evidence>
<dbReference type="NCBIfam" id="TIGR01879">
    <property type="entry name" value="hydantase"/>
    <property type="match status" value="1"/>
</dbReference>
<dbReference type="EMBL" id="BTCM01000008">
    <property type="protein sequence ID" value="GMK59700.1"/>
    <property type="molecule type" value="Genomic_DNA"/>
</dbReference>
<dbReference type="Gene3D" id="3.30.70.360">
    <property type="match status" value="1"/>
</dbReference>
<reference evidence="3" key="1">
    <citation type="journal article" date="2023" name="BMC Genomics">
        <title>Chromosome-level genome assemblies of Cutaneotrichosporon spp. (Trichosporonales, Basidiomycota) reveal imbalanced evolution between nucleotide sequences and chromosome synteny.</title>
        <authorList>
            <person name="Kobayashi Y."/>
            <person name="Kayamori A."/>
            <person name="Aoki K."/>
            <person name="Shiwa Y."/>
            <person name="Matsutani M."/>
            <person name="Fujita N."/>
            <person name="Sugita T."/>
            <person name="Iwasaki W."/>
            <person name="Tanaka N."/>
            <person name="Takashima M."/>
        </authorList>
    </citation>
    <scope>NUCLEOTIDE SEQUENCE</scope>
    <source>
        <strain evidence="3">HIS016</strain>
    </source>
</reference>
<keyword evidence="2" id="KW-0378">Hydrolase</keyword>
<protein>
    <recommendedName>
        <fullName evidence="5">Amidase</fullName>
    </recommendedName>
</protein>
<reference evidence="3" key="2">
    <citation type="submission" date="2023-06" db="EMBL/GenBank/DDBJ databases">
        <authorList>
            <person name="Kobayashi Y."/>
            <person name="Kayamori A."/>
            <person name="Aoki K."/>
            <person name="Shiwa Y."/>
            <person name="Fujita N."/>
            <person name="Sugita T."/>
            <person name="Iwasaki W."/>
            <person name="Tanaka N."/>
            <person name="Takashima M."/>
        </authorList>
    </citation>
    <scope>NUCLEOTIDE SEQUENCE</scope>
    <source>
        <strain evidence="3">HIS016</strain>
    </source>
</reference>
<evidence type="ECO:0000256" key="2">
    <source>
        <dbReference type="ARBA" id="ARBA00022801"/>
    </source>
</evidence>
<organism evidence="3 4">
    <name type="scientific">Cutaneotrichosporon spelunceum</name>
    <dbReference type="NCBI Taxonomy" id="1672016"/>
    <lineage>
        <taxon>Eukaryota</taxon>
        <taxon>Fungi</taxon>
        <taxon>Dikarya</taxon>
        <taxon>Basidiomycota</taxon>
        <taxon>Agaricomycotina</taxon>
        <taxon>Tremellomycetes</taxon>
        <taxon>Trichosporonales</taxon>
        <taxon>Trichosporonaceae</taxon>
        <taxon>Cutaneotrichosporon</taxon>
    </lineage>
</organism>
<comment type="similarity">
    <text evidence="1">Belongs to the peptidase M20A family.</text>
</comment>
<proteinExistence type="inferred from homology"/>
<dbReference type="InterPro" id="IPR010158">
    <property type="entry name" value="Amidase_Cbmase"/>
</dbReference>
<keyword evidence="4" id="KW-1185">Reference proteome</keyword>
<comment type="caution">
    <text evidence="3">The sequence shown here is derived from an EMBL/GenBank/DDBJ whole genome shotgun (WGS) entry which is preliminary data.</text>
</comment>
<evidence type="ECO:0000313" key="3">
    <source>
        <dbReference type="EMBL" id="GMK59700.1"/>
    </source>
</evidence>
<accession>A0AAD3TZE9</accession>
<dbReference type="AlphaFoldDB" id="A0AAD3TZE9"/>
<evidence type="ECO:0000256" key="1">
    <source>
        <dbReference type="ARBA" id="ARBA00006247"/>
    </source>
</evidence>
<evidence type="ECO:0008006" key="5">
    <source>
        <dbReference type="Google" id="ProtNLM"/>
    </source>
</evidence>
<gene>
    <name evidence="3" type="ORF">CspeluHIS016_0803060</name>
</gene>
<dbReference type="InterPro" id="IPR036264">
    <property type="entry name" value="Bact_exopeptidase_dim_dom"/>
</dbReference>
<name>A0AAD3TZE9_9TREE</name>
<dbReference type="Pfam" id="PF01546">
    <property type="entry name" value="Peptidase_M20"/>
    <property type="match status" value="1"/>
</dbReference>
<sequence length="424" mass="45687">MTLKTPKTDPERMNATLQFSCQWGCTPDGGMNRLALNDDDAIVRRWFISEAKELGCSVSLDAMGNIFAVRPGRREIPPIAVGSHLDTQPTGGRYDGILGVLAGLEILKALHEAEYETDYPIAVVVWTNEEGARFVPSCLGSSVYAGAMSLEYGHSRTDTDGVTVLHELQRHGMLGSLPASHAANPLSAHFELHIEQGPVLFEAGQAVAAVVGVQGWQWFEIALQGRGSHAGTTPYGYRRDPLIAFAKLVLAAEEIAKSHGGLCTIGRVGSAAIQSTNCVMDDVVFHLDLRHGDKSGMEKLEEAMRCEFARIVAAEDGVRIARWDTLTAVEPTVFDIKAVQCIREAVQAVGGALEDLVSGAGHDSVYTARTCPTAMCFIRCRDGISHHPSEYATPEDIAAGTEALLQAVVAYERKMAAKLAKVDE</sequence>
<dbReference type="CDD" id="cd03884">
    <property type="entry name" value="M20_bAS"/>
    <property type="match status" value="1"/>
</dbReference>
<dbReference type="PANTHER" id="PTHR32494:SF5">
    <property type="entry name" value="ALLANTOATE AMIDOHYDROLASE"/>
    <property type="match status" value="1"/>
</dbReference>
<dbReference type="SUPFAM" id="SSF53187">
    <property type="entry name" value="Zn-dependent exopeptidases"/>
    <property type="match status" value="1"/>
</dbReference>
<dbReference type="Proteomes" id="UP001222932">
    <property type="component" value="Unassembled WGS sequence"/>
</dbReference>
<dbReference type="SUPFAM" id="SSF55031">
    <property type="entry name" value="Bacterial exopeptidase dimerisation domain"/>
    <property type="match status" value="1"/>
</dbReference>
<dbReference type="PIRSF" id="PIRSF001235">
    <property type="entry name" value="Amidase_carbamoylase"/>
    <property type="match status" value="1"/>
</dbReference>
<dbReference type="Gene3D" id="3.40.630.10">
    <property type="entry name" value="Zn peptidases"/>
    <property type="match status" value="1"/>
</dbReference>
<dbReference type="InterPro" id="IPR002933">
    <property type="entry name" value="Peptidase_M20"/>
</dbReference>
<dbReference type="PANTHER" id="PTHR32494">
    <property type="entry name" value="ALLANTOATE DEIMINASE-RELATED"/>
    <property type="match status" value="1"/>
</dbReference>